<feature type="compositionally biased region" description="Basic and acidic residues" evidence="1">
    <location>
        <begin position="9"/>
        <end position="26"/>
    </location>
</feature>
<comment type="caution">
    <text evidence="2">The sequence shown here is derived from an EMBL/GenBank/DDBJ whole genome shotgun (WGS) entry which is preliminary data.</text>
</comment>
<protein>
    <submittedName>
        <fullName evidence="2">Terminase</fullName>
    </submittedName>
</protein>
<dbReference type="AlphaFoldDB" id="A0A1V4DID2"/>
<keyword evidence="3" id="KW-1185">Reference proteome</keyword>
<evidence type="ECO:0000313" key="2">
    <source>
        <dbReference type="EMBL" id="OPF88233.1"/>
    </source>
</evidence>
<accession>A0A1V4DID2</accession>
<dbReference type="RefSeq" id="WP_079347347.1">
    <property type="nucleotide sequence ID" value="NZ_MVAB01000001.1"/>
</dbReference>
<dbReference type="NCBIfam" id="TIGR01558">
    <property type="entry name" value="sm_term_P27"/>
    <property type="match status" value="1"/>
</dbReference>
<dbReference type="InterPro" id="IPR006448">
    <property type="entry name" value="Phage_term_ssu_P27"/>
</dbReference>
<sequence length="158" mass="17672">MTKPVKLFEGTKAHLSNEEKAQREDAKKELFEHEELVSTPPDWLPPSAKTEWERLVPVMKKDLPLSETDYGLLISYCLAYSRIKTSESEIRKTGTFITNENTGQKQPNPAVKLQSQAMKDLKASASALGMTLEARAKLALNKAKNEKPSDPFEVLLNG</sequence>
<organism evidence="2 3">
    <name type="scientific">Vagococcus martis</name>
    <dbReference type="NCBI Taxonomy" id="1768210"/>
    <lineage>
        <taxon>Bacteria</taxon>
        <taxon>Bacillati</taxon>
        <taxon>Bacillota</taxon>
        <taxon>Bacilli</taxon>
        <taxon>Lactobacillales</taxon>
        <taxon>Enterococcaceae</taxon>
        <taxon>Vagococcus</taxon>
    </lineage>
</organism>
<evidence type="ECO:0000313" key="3">
    <source>
        <dbReference type="Proteomes" id="UP000189970"/>
    </source>
</evidence>
<name>A0A1V4DID2_9ENTE</name>
<reference evidence="2 3" key="1">
    <citation type="submission" date="2017-02" db="EMBL/GenBank/DDBJ databases">
        <title>Vagococcus cremeus sp. nov., isolated from the small intestine of a marten, Martes flavigula.</title>
        <authorList>
            <person name="Tak E.J."/>
            <person name="Bae J.-W."/>
        </authorList>
    </citation>
    <scope>NUCLEOTIDE SEQUENCE [LARGE SCALE GENOMIC DNA]</scope>
    <source>
        <strain evidence="2 3">D7T301</strain>
    </source>
</reference>
<evidence type="ECO:0000256" key="1">
    <source>
        <dbReference type="SAM" id="MobiDB-lite"/>
    </source>
</evidence>
<dbReference type="EMBL" id="MVAB01000001">
    <property type="protein sequence ID" value="OPF88233.1"/>
    <property type="molecule type" value="Genomic_DNA"/>
</dbReference>
<dbReference type="Proteomes" id="UP000189970">
    <property type="component" value="Unassembled WGS sequence"/>
</dbReference>
<dbReference type="Pfam" id="PF05119">
    <property type="entry name" value="Terminase_4"/>
    <property type="match status" value="1"/>
</dbReference>
<proteinExistence type="predicted"/>
<feature type="region of interest" description="Disordered" evidence="1">
    <location>
        <begin position="1"/>
        <end position="26"/>
    </location>
</feature>
<gene>
    <name evidence="2" type="ORF">BW731_08635</name>
</gene>